<reference evidence="1 2" key="1">
    <citation type="submission" date="2016-11" db="EMBL/GenBank/DDBJ databases">
        <authorList>
            <person name="Jaros S."/>
            <person name="Januszkiewicz K."/>
            <person name="Wedrychowicz H."/>
        </authorList>
    </citation>
    <scope>NUCLEOTIDE SEQUENCE [LARGE SCALE GENOMIC DNA]</scope>
    <source>
        <strain evidence="1 2">DSM 14828</strain>
    </source>
</reference>
<organism evidence="1 2">
    <name type="scientific">Alkalibacter saccharofermentans DSM 14828</name>
    <dbReference type="NCBI Taxonomy" id="1120975"/>
    <lineage>
        <taxon>Bacteria</taxon>
        <taxon>Bacillati</taxon>
        <taxon>Bacillota</taxon>
        <taxon>Clostridia</taxon>
        <taxon>Eubacteriales</taxon>
        <taxon>Eubacteriaceae</taxon>
        <taxon>Alkalibacter</taxon>
    </lineage>
</organism>
<evidence type="ECO:0000313" key="2">
    <source>
        <dbReference type="Proteomes" id="UP000184251"/>
    </source>
</evidence>
<sequence length="95" mass="11208">MFNVTGYAKVYDLDRNEKFIKCNLSTAKKNKHGEYEYMHWRGRIVGSAVDKMKEINEGDLIKIENAIAENYYVKEKQRAFTSIVIFDLEKHKKKS</sequence>
<dbReference type="OrthoDB" id="9916537at2"/>
<name>A0A1M4TJZ7_9FIRM</name>
<gene>
    <name evidence="1" type="ORF">SAMN02746064_00520</name>
</gene>
<keyword evidence="2" id="KW-1185">Reference proteome</keyword>
<dbReference type="AlphaFoldDB" id="A0A1M4TJZ7"/>
<dbReference type="Proteomes" id="UP000184251">
    <property type="component" value="Unassembled WGS sequence"/>
</dbReference>
<dbReference type="RefSeq" id="WP_073269512.1">
    <property type="nucleotide sequence ID" value="NZ_FQTU01000002.1"/>
</dbReference>
<dbReference type="EMBL" id="FQTU01000002">
    <property type="protein sequence ID" value="SHE44823.1"/>
    <property type="molecule type" value="Genomic_DNA"/>
</dbReference>
<evidence type="ECO:0000313" key="1">
    <source>
        <dbReference type="EMBL" id="SHE44823.1"/>
    </source>
</evidence>
<accession>A0A1M4TJZ7</accession>
<protein>
    <recommendedName>
        <fullName evidence="3">Single-strand binding protein family protein</fullName>
    </recommendedName>
</protein>
<evidence type="ECO:0008006" key="3">
    <source>
        <dbReference type="Google" id="ProtNLM"/>
    </source>
</evidence>
<proteinExistence type="predicted"/>